<dbReference type="PANTHER" id="PTHR32315">
    <property type="entry name" value="ADENINE PHOSPHORIBOSYLTRANSFERASE"/>
    <property type="match status" value="1"/>
</dbReference>
<dbReference type="Gene3D" id="3.40.50.2020">
    <property type="match status" value="1"/>
</dbReference>
<feature type="domain" description="Phosphoribosyltransferase" evidence="12">
    <location>
        <begin position="24"/>
        <end position="149"/>
    </location>
</feature>
<accession>A0A1F5T5W7</accession>
<dbReference type="UniPathway" id="UPA00588">
    <property type="reaction ID" value="UER00646"/>
</dbReference>
<dbReference type="NCBIfam" id="TIGR01090">
    <property type="entry name" value="apt"/>
    <property type="match status" value="1"/>
</dbReference>
<keyword evidence="7 11" id="KW-0963">Cytoplasm</keyword>
<evidence type="ECO:0000313" key="14">
    <source>
        <dbReference type="Proteomes" id="UP000178656"/>
    </source>
</evidence>
<dbReference type="FunFam" id="3.40.50.2020:FF:000021">
    <property type="entry name" value="Adenine phosphoribosyltransferase"/>
    <property type="match status" value="1"/>
</dbReference>
<dbReference type="GO" id="GO:0006168">
    <property type="term" value="P:adenine salvage"/>
    <property type="evidence" value="ECO:0007669"/>
    <property type="project" value="InterPro"/>
</dbReference>
<evidence type="ECO:0000256" key="2">
    <source>
        <dbReference type="ARBA" id="ARBA00003968"/>
    </source>
</evidence>
<organism evidence="13 14">
    <name type="scientific">Candidatus Falkowbacteria bacterium RIFOXYC2_FULL_48_21</name>
    <dbReference type="NCBI Taxonomy" id="1798005"/>
    <lineage>
        <taxon>Bacteria</taxon>
        <taxon>Candidatus Falkowiibacteriota</taxon>
    </lineage>
</organism>
<dbReference type="GO" id="GO:0006166">
    <property type="term" value="P:purine ribonucleoside salvage"/>
    <property type="evidence" value="ECO:0007669"/>
    <property type="project" value="UniProtKB-UniRule"/>
</dbReference>
<protein>
    <recommendedName>
        <fullName evidence="6 11">Adenine phosphoribosyltransferase</fullName>
        <shortName evidence="11">APRT</shortName>
        <ecNumber evidence="6 11">2.4.2.7</ecNumber>
    </recommendedName>
</protein>
<comment type="function">
    <text evidence="2 11">Catalyzes a salvage reaction resulting in the formation of AMP, that is energically less costly than de novo synthesis.</text>
</comment>
<dbReference type="GO" id="GO:0003999">
    <property type="term" value="F:adenine phosphoribosyltransferase activity"/>
    <property type="evidence" value="ECO:0007669"/>
    <property type="project" value="UniProtKB-UniRule"/>
</dbReference>
<comment type="subunit">
    <text evidence="11">Homodimer.</text>
</comment>
<dbReference type="GO" id="GO:0044209">
    <property type="term" value="P:AMP salvage"/>
    <property type="evidence" value="ECO:0007669"/>
    <property type="project" value="UniProtKB-UniRule"/>
</dbReference>
<evidence type="ECO:0000256" key="6">
    <source>
        <dbReference type="ARBA" id="ARBA00011893"/>
    </source>
</evidence>
<evidence type="ECO:0000313" key="13">
    <source>
        <dbReference type="EMBL" id="OGF34289.1"/>
    </source>
</evidence>
<evidence type="ECO:0000256" key="8">
    <source>
        <dbReference type="ARBA" id="ARBA00022676"/>
    </source>
</evidence>
<sequence length="173" mass="19124">MDYKSKIREVQDWPIKGVNFKDITTLLQNGEIFRSVIDAMAAPFANEKIDKIVVLDARGFLLGTPIAYNRGIGVCLVRKKGKLPFKTVEASYMKEYGPDTVCMHEDTVKPGERVLIVDDLLATGGTLGAAVELVEKLGGVIVGVSLIVDLPFLGGSKKFEKYNLRWLVSYDNE</sequence>
<evidence type="ECO:0000256" key="10">
    <source>
        <dbReference type="ARBA" id="ARBA00022726"/>
    </source>
</evidence>
<dbReference type="InterPro" id="IPR050054">
    <property type="entry name" value="UPRTase/APRTase"/>
</dbReference>
<evidence type="ECO:0000256" key="11">
    <source>
        <dbReference type="HAMAP-Rule" id="MF_00004"/>
    </source>
</evidence>
<evidence type="ECO:0000256" key="5">
    <source>
        <dbReference type="ARBA" id="ARBA00008391"/>
    </source>
</evidence>
<dbReference type="InterPro" id="IPR000836">
    <property type="entry name" value="PRTase_dom"/>
</dbReference>
<dbReference type="PANTHER" id="PTHR32315:SF3">
    <property type="entry name" value="ADENINE PHOSPHORIBOSYLTRANSFERASE"/>
    <property type="match status" value="1"/>
</dbReference>
<dbReference type="GO" id="GO:0005737">
    <property type="term" value="C:cytoplasm"/>
    <property type="evidence" value="ECO:0007669"/>
    <property type="project" value="UniProtKB-SubCell"/>
</dbReference>
<name>A0A1F5T5W7_9BACT</name>
<gene>
    <name evidence="11" type="primary">apt</name>
    <name evidence="13" type="ORF">A2482_00660</name>
</gene>
<dbReference type="SUPFAM" id="SSF53271">
    <property type="entry name" value="PRTase-like"/>
    <property type="match status" value="1"/>
</dbReference>
<comment type="catalytic activity">
    <reaction evidence="1 11">
        <text>AMP + diphosphate = 5-phospho-alpha-D-ribose 1-diphosphate + adenine</text>
        <dbReference type="Rhea" id="RHEA:16609"/>
        <dbReference type="ChEBI" id="CHEBI:16708"/>
        <dbReference type="ChEBI" id="CHEBI:33019"/>
        <dbReference type="ChEBI" id="CHEBI:58017"/>
        <dbReference type="ChEBI" id="CHEBI:456215"/>
        <dbReference type="EC" id="2.4.2.7"/>
    </reaction>
</comment>
<evidence type="ECO:0000256" key="1">
    <source>
        <dbReference type="ARBA" id="ARBA00000868"/>
    </source>
</evidence>
<evidence type="ECO:0000259" key="12">
    <source>
        <dbReference type="Pfam" id="PF00156"/>
    </source>
</evidence>
<dbReference type="AlphaFoldDB" id="A0A1F5T5W7"/>
<dbReference type="EMBL" id="MFGM01000074">
    <property type="protein sequence ID" value="OGF34289.1"/>
    <property type="molecule type" value="Genomic_DNA"/>
</dbReference>
<dbReference type="EC" id="2.4.2.7" evidence="6 11"/>
<dbReference type="NCBIfam" id="NF002636">
    <property type="entry name" value="PRK02304.1-5"/>
    <property type="match status" value="1"/>
</dbReference>
<dbReference type="HAMAP" id="MF_00004">
    <property type="entry name" value="Aden_phosphoribosyltr"/>
    <property type="match status" value="1"/>
</dbReference>
<evidence type="ECO:0000256" key="4">
    <source>
        <dbReference type="ARBA" id="ARBA00004659"/>
    </source>
</evidence>
<dbReference type="Pfam" id="PF00156">
    <property type="entry name" value="Pribosyltran"/>
    <property type="match status" value="1"/>
</dbReference>
<keyword evidence="10 11" id="KW-0660">Purine salvage</keyword>
<evidence type="ECO:0000256" key="7">
    <source>
        <dbReference type="ARBA" id="ARBA00022490"/>
    </source>
</evidence>
<comment type="pathway">
    <text evidence="4 11">Purine metabolism; AMP biosynthesis via salvage pathway; AMP from adenine: step 1/1.</text>
</comment>
<comment type="subcellular location">
    <subcellularLocation>
        <location evidence="3 11">Cytoplasm</location>
    </subcellularLocation>
</comment>
<evidence type="ECO:0000256" key="9">
    <source>
        <dbReference type="ARBA" id="ARBA00022679"/>
    </source>
</evidence>
<dbReference type="NCBIfam" id="NF002634">
    <property type="entry name" value="PRK02304.1-3"/>
    <property type="match status" value="1"/>
</dbReference>
<comment type="caution">
    <text evidence="13">The sequence shown here is derived from an EMBL/GenBank/DDBJ whole genome shotgun (WGS) entry which is preliminary data.</text>
</comment>
<proteinExistence type="inferred from homology"/>
<dbReference type="Proteomes" id="UP000178656">
    <property type="component" value="Unassembled WGS sequence"/>
</dbReference>
<dbReference type="GO" id="GO:0016208">
    <property type="term" value="F:AMP binding"/>
    <property type="evidence" value="ECO:0007669"/>
    <property type="project" value="TreeGrafter"/>
</dbReference>
<keyword evidence="8 11" id="KW-0328">Glycosyltransferase</keyword>
<dbReference type="GO" id="GO:0002055">
    <property type="term" value="F:adenine binding"/>
    <property type="evidence" value="ECO:0007669"/>
    <property type="project" value="TreeGrafter"/>
</dbReference>
<evidence type="ECO:0000256" key="3">
    <source>
        <dbReference type="ARBA" id="ARBA00004496"/>
    </source>
</evidence>
<comment type="similarity">
    <text evidence="5 11">Belongs to the purine/pyrimidine phosphoribosyltransferase family.</text>
</comment>
<reference evidence="13 14" key="1">
    <citation type="journal article" date="2016" name="Nat. Commun.">
        <title>Thousands of microbial genomes shed light on interconnected biogeochemical processes in an aquifer system.</title>
        <authorList>
            <person name="Anantharaman K."/>
            <person name="Brown C.T."/>
            <person name="Hug L.A."/>
            <person name="Sharon I."/>
            <person name="Castelle C.J."/>
            <person name="Probst A.J."/>
            <person name="Thomas B.C."/>
            <person name="Singh A."/>
            <person name="Wilkins M.J."/>
            <person name="Karaoz U."/>
            <person name="Brodie E.L."/>
            <person name="Williams K.H."/>
            <person name="Hubbard S.S."/>
            <person name="Banfield J.F."/>
        </authorList>
    </citation>
    <scope>NUCLEOTIDE SEQUENCE [LARGE SCALE GENOMIC DNA]</scope>
</reference>
<keyword evidence="9 11" id="KW-0808">Transferase</keyword>
<dbReference type="CDD" id="cd06223">
    <property type="entry name" value="PRTases_typeI"/>
    <property type="match status" value="1"/>
</dbReference>
<dbReference type="InterPro" id="IPR029057">
    <property type="entry name" value="PRTase-like"/>
</dbReference>
<dbReference type="InterPro" id="IPR005764">
    <property type="entry name" value="Ade_phspho_trans"/>
</dbReference>